<name>A0A6L7C5T9_ECOLX</name>
<sequence>MRNGSLAEIFPYYAMRGFLLVRCCMSGIINKEKTSAENNKNNSDKTSVIHKAPLSVIAPKTKDTIDAITRINTLIVFIVLLLRDSENFMPGLSM</sequence>
<organism evidence="1 2">
    <name type="scientific">Escherichia coli</name>
    <dbReference type="NCBI Taxonomy" id="562"/>
    <lineage>
        <taxon>Bacteria</taxon>
        <taxon>Pseudomonadati</taxon>
        <taxon>Pseudomonadota</taxon>
        <taxon>Gammaproteobacteria</taxon>
        <taxon>Enterobacterales</taxon>
        <taxon>Enterobacteriaceae</taxon>
        <taxon>Escherichia</taxon>
    </lineage>
</organism>
<protein>
    <submittedName>
        <fullName evidence="1">Uncharacterized protein</fullName>
    </submittedName>
</protein>
<evidence type="ECO:0000313" key="2">
    <source>
        <dbReference type="Proteomes" id="UP000480485"/>
    </source>
</evidence>
<accession>A0A6L7C5T9</accession>
<comment type="caution">
    <text evidence="1">The sequence shown here is derived from an EMBL/GenBank/DDBJ whole genome shotgun (WGS) entry which is preliminary data.</text>
</comment>
<gene>
    <name evidence="1" type="ORF">GP954_00665</name>
</gene>
<proteinExistence type="predicted"/>
<dbReference type="EMBL" id="WTRN01000003">
    <property type="protein sequence ID" value="MWT83712.1"/>
    <property type="molecule type" value="Genomic_DNA"/>
</dbReference>
<dbReference type="Proteomes" id="UP000480485">
    <property type="component" value="Unassembled WGS sequence"/>
</dbReference>
<dbReference type="AlphaFoldDB" id="A0A6L7C5T9"/>
<evidence type="ECO:0000313" key="1">
    <source>
        <dbReference type="EMBL" id="MWT83712.1"/>
    </source>
</evidence>
<reference evidence="1 2" key="1">
    <citation type="submission" date="2019-12" db="EMBL/GenBank/DDBJ databases">
        <title>Enteriobacteria Tanzani isolates_8377-8380.</title>
        <authorList>
            <person name="Subbiah M."/>
            <person name="Call D."/>
        </authorList>
    </citation>
    <scope>NUCLEOTIDE SEQUENCE [LARGE SCALE GENOMIC DNA]</scope>
    <source>
        <strain evidence="1 2">8378wC7</strain>
    </source>
</reference>